<organism evidence="1 2">
    <name type="scientific">Marinilabilia salmonicolor</name>
    <dbReference type="NCBI Taxonomy" id="989"/>
    <lineage>
        <taxon>Bacteria</taxon>
        <taxon>Pseudomonadati</taxon>
        <taxon>Bacteroidota</taxon>
        <taxon>Bacteroidia</taxon>
        <taxon>Marinilabiliales</taxon>
        <taxon>Marinilabiliaceae</taxon>
        <taxon>Marinilabilia</taxon>
    </lineage>
</organism>
<evidence type="ECO:0000313" key="2">
    <source>
        <dbReference type="Proteomes" id="UP000252733"/>
    </source>
</evidence>
<dbReference type="RefSeq" id="WP_114438198.1">
    <property type="nucleotide sequence ID" value="NZ_QPIZ01000056.1"/>
</dbReference>
<reference evidence="1 2" key="1">
    <citation type="submission" date="2018-07" db="EMBL/GenBank/DDBJ databases">
        <title>Freshwater and sediment microbial communities from various areas in North America, analyzing microbe dynamics in response to fracking.</title>
        <authorList>
            <person name="Lamendella R."/>
        </authorList>
    </citation>
    <scope>NUCLEOTIDE SEQUENCE [LARGE SCALE GENOMIC DNA]</scope>
    <source>
        <strain evidence="1 2">160A</strain>
    </source>
</reference>
<proteinExistence type="predicted"/>
<comment type="caution">
    <text evidence="1">The sequence shown here is derived from an EMBL/GenBank/DDBJ whole genome shotgun (WGS) entry which is preliminary data.</text>
</comment>
<dbReference type="EMBL" id="QPIZ01000056">
    <property type="protein sequence ID" value="RCW21182.1"/>
    <property type="molecule type" value="Genomic_DNA"/>
</dbReference>
<dbReference type="AlphaFoldDB" id="A0A368UIU9"/>
<gene>
    <name evidence="1" type="ORF">DFO77_1565</name>
</gene>
<dbReference type="Proteomes" id="UP000252733">
    <property type="component" value="Unassembled WGS sequence"/>
</dbReference>
<name>A0A368UIU9_9BACT</name>
<protein>
    <submittedName>
        <fullName evidence="1">Uncharacterized protein</fullName>
    </submittedName>
</protein>
<accession>A0A368UIU9</accession>
<evidence type="ECO:0000313" key="1">
    <source>
        <dbReference type="EMBL" id="RCW21182.1"/>
    </source>
</evidence>
<sequence length="122" mass="13805">MANINNALLKSTKIISPRLGILHSILKLPRQVYDPLSINFGVFPCDSTKLFGEKYEGRSSGCNFEIYDSFMGTIGETIERYCPAFYDTKKMVKSNVSHRPPTYKSKYFPRPEVSPVGEIGIF</sequence>
<keyword evidence="2" id="KW-1185">Reference proteome</keyword>